<proteinExistence type="predicted"/>
<sequence length="237" mass="24962">MRFELPLQCDASQRSAGVVERGDADDDAGVGIALVARILAHAVGDHAVRFGSGGDHGAAGTHAETVNAAAVAAMMHQLVVGGTEQRVAGVWPETRLIDQCLRVFDAQADREGLGLHEHAGSVQHREGVAGAVAECQDDLLGAQLLAARQCHATYSAVFDVQAADALLKTDFAAELFDLATHLFDHADQPEGADVRFADVENLRRGAGLDEFHQHLAPVVPGVLDLAVGRSRRRSAAS</sequence>
<reference evidence="1 2" key="1">
    <citation type="submission" date="2014-02" db="EMBL/GenBank/DDBJ databases">
        <title>Expanding our view of genomic diversity in Candidatus Accumulibacter clades.</title>
        <authorList>
            <person name="Skennerton C.T."/>
            <person name="Barr J.J."/>
            <person name="Slater F.R."/>
            <person name="Bond P.L."/>
            <person name="Tyson G.W."/>
        </authorList>
    </citation>
    <scope>NUCLEOTIDE SEQUENCE [LARGE SCALE GENOMIC DNA]</scope>
    <source>
        <strain evidence="2">BA-91</strain>
    </source>
</reference>
<evidence type="ECO:0000313" key="2">
    <source>
        <dbReference type="Proteomes" id="UP000020077"/>
    </source>
</evidence>
<dbReference type="Proteomes" id="UP000020077">
    <property type="component" value="Unassembled WGS sequence"/>
</dbReference>
<gene>
    <name evidence="1" type="ORF">AW09_002510</name>
</gene>
<accession>A0A080LUL8</accession>
<comment type="caution">
    <text evidence="1">The sequence shown here is derived from an EMBL/GenBank/DDBJ whole genome shotgun (WGS) entry which is preliminary data.</text>
</comment>
<evidence type="ECO:0000313" key="1">
    <source>
        <dbReference type="EMBL" id="KFB72302.1"/>
    </source>
</evidence>
<protein>
    <submittedName>
        <fullName evidence="1">Uncharacterized protein</fullName>
    </submittedName>
</protein>
<dbReference type="AlphaFoldDB" id="A0A080LUL8"/>
<organism evidence="1 2">
    <name type="scientific">Candidatus Accumulibacter phosphatis</name>
    <dbReference type="NCBI Taxonomy" id="327160"/>
    <lineage>
        <taxon>Bacteria</taxon>
        <taxon>Pseudomonadati</taxon>
        <taxon>Pseudomonadota</taxon>
        <taxon>Betaproteobacteria</taxon>
        <taxon>Candidatus Accumulibacter</taxon>
    </lineage>
</organism>
<dbReference type="EMBL" id="JDVG02000407">
    <property type="protein sequence ID" value="KFB72302.1"/>
    <property type="molecule type" value="Genomic_DNA"/>
</dbReference>
<name>A0A080LUL8_9PROT</name>